<gene>
    <name evidence="4" type="ORF">HHK36_027796</name>
</gene>
<keyword evidence="5" id="KW-1185">Reference proteome</keyword>
<evidence type="ECO:0000313" key="5">
    <source>
        <dbReference type="Proteomes" id="UP000655225"/>
    </source>
</evidence>
<dbReference type="PROSITE" id="PS00086">
    <property type="entry name" value="CYTOCHROME_P450"/>
    <property type="match status" value="1"/>
</dbReference>
<dbReference type="PRINTS" id="PR00385">
    <property type="entry name" value="P450"/>
</dbReference>
<evidence type="ECO:0008006" key="6">
    <source>
        <dbReference type="Google" id="ProtNLM"/>
    </source>
</evidence>
<dbReference type="GO" id="GO:0005506">
    <property type="term" value="F:iron ion binding"/>
    <property type="evidence" value="ECO:0007669"/>
    <property type="project" value="InterPro"/>
</dbReference>
<dbReference type="InterPro" id="IPR036396">
    <property type="entry name" value="Cyt_P450_sf"/>
</dbReference>
<dbReference type="EMBL" id="JABCRI010000021">
    <property type="protein sequence ID" value="KAF8380314.1"/>
    <property type="molecule type" value="Genomic_DNA"/>
</dbReference>
<comment type="similarity">
    <text evidence="1">Belongs to the cytochrome P450 family.</text>
</comment>
<organism evidence="4 5">
    <name type="scientific">Tetracentron sinense</name>
    <name type="common">Spur-leaf</name>
    <dbReference type="NCBI Taxonomy" id="13715"/>
    <lineage>
        <taxon>Eukaryota</taxon>
        <taxon>Viridiplantae</taxon>
        <taxon>Streptophyta</taxon>
        <taxon>Embryophyta</taxon>
        <taxon>Tracheophyta</taxon>
        <taxon>Spermatophyta</taxon>
        <taxon>Magnoliopsida</taxon>
        <taxon>Trochodendrales</taxon>
        <taxon>Trochodendraceae</taxon>
        <taxon>Tetracentron</taxon>
    </lineage>
</organism>
<dbReference type="GO" id="GO:0016705">
    <property type="term" value="F:oxidoreductase activity, acting on paired donors, with incorporation or reduction of molecular oxygen"/>
    <property type="evidence" value="ECO:0007669"/>
    <property type="project" value="InterPro"/>
</dbReference>
<evidence type="ECO:0000256" key="2">
    <source>
        <dbReference type="PIRSR" id="PIRSR602401-1"/>
    </source>
</evidence>
<dbReference type="OrthoDB" id="1877779at2759"/>
<dbReference type="PRINTS" id="PR00463">
    <property type="entry name" value="EP450I"/>
</dbReference>
<dbReference type="PANTHER" id="PTHR47950">
    <property type="entry name" value="CYTOCHROME P450, FAMILY 76, SUBFAMILY C, POLYPEPTIDE 5-RELATED"/>
    <property type="match status" value="1"/>
</dbReference>
<dbReference type="Pfam" id="PF00067">
    <property type="entry name" value="p450"/>
    <property type="match status" value="4"/>
</dbReference>
<proteinExistence type="inferred from homology"/>
<keyword evidence="2" id="KW-0349">Heme</keyword>
<keyword evidence="3" id="KW-0812">Transmembrane</keyword>
<dbReference type="Proteomes" id="UP000655225">
    <property type="component" value="Unassembled WGS sequence"/>
</dbReference>
<dbReference type="AlphaFoldDB" id="A0A834YFG7"/>
<keyword evidence="2" id="KW-0408">Iron</keyword>
<name>A0A834YFG7_TETSI</name>
<accession>A0A834YFG7</accession>
<dbReference type="GO" id="GO:0004497">
    <property type="term" value="F:monooxygenase activity"/>
    <property type="evidence" value="ECO:0007669"/>
    <property type="project" value="InterPro"/>
</dbReference>
<evidence type="ECO:0000256" key="3">
    <source>
        <dbReference type="SAM" id="Phobius"/>
    </source>
</evidence>
<comment type="caution">
    <text evidence="4">The sequence shown here is derived from an EMBL/GenBank/DDBJ whole genome shotgun (WGS) entry which is preliminary data.</text>
</comment>
<dbReference type="InterPro" id="IPR001128">
    <property type="entry name" value="Cyt_P450"/>
</dbReference>
<feature type="transmembrane region" description="Helical" evidence="3">
    <location>
        <begin position="15"/>
        <end position="33"/>
    </location>
</feature>
<evidence type="ECO:0000313" key="4">
    <source>
        <dbReference type="EMBL" id="KAF8380314.1"/>
    </source>
</evidence>
<reference evidence="4 5" key="1">
    <citation type="submission" date="2020-04" db="EMBL/GenBank/DDBJ databases">
        <title>Plant Genome Project.</title>
        <authorList>
            <person name="Zhang R.-G."/>
        </authorList>
    </citation>
    <scope>NUCLEOTIDE SEQUENCE [LARGE SCALE GENOMIC DNA]</scope>
    <source>
        <strain evidence="4">YNK0</strain>
        <tissue evidence="4">Leaf</tissue>
    </source>
</reference>
<protein>
    <recommendedName>
        <fullName evidence="6">Cytochrome P450</fullName>
    </recommendedName>
</protein>
<dbReference type="PANTHER" id="PTHR47950:SF6">
    <property type="entry name" value="CYTOCHROME P450"/>
    <property type="match status" value="1"/>
</dbReference>
<dbReference type="GO" id="GO:0020037">
    <property type="term" value="F:heme binding"/>
    <property type="evidence" value="ECO:0007669"/>
    <property type="project" value="InterPro"/>
</dbReference>
<keyword evidence="2" id="KW-0479">Metal-binding</keyword>
<dbReference type="InterPro" id="IPR017972">
    <property type="entry name" value="Cyt_P450_CS"/>
</dbReference>
<feature type="binding site" description="axial binding residue" evidence="2">
    <location>
        <position position="503"/>
    </location>
    <ligand>
        <name>heme</name>
        <dbReference type="ChEBI" id="CHEBI:30413"/>
    </ligand>
    <ligandPart>
        <name>Fe</name>
        <dbReference type="ChEBI" id="CHEBI:18248"/>
    </ligandPart>
</feature>
<dbReference type="SUPFAM" id="SSF48264">
    <property type="entry name" value="Cytochrome P450"/>
    <property type="match status" value="2"/>
</dbReference>
<comment type="cofactor">
    <cofactor evidence="2">
        <name>heme</name>
        <dbReference type="ChEBI" id="CHEBI:30413"/>
    </cofactor>
</comment>
<dbReference type="OMA" id="PHENTVP"/>
<evidence type="ECO:0000256" key="1">
    <source>
        <dbReference type="ARBA" id="ARBA00010617"/>
    </source>
</evidence>
<dbReference type="Gene3D" id="1.10.630.10">
    <property type="entry name" value="Cytochrome P450"/>
    <property type="match status" value="3"/>
</dbReference>
<sequence length="720" mass="80946">MAIMDQTSVRGEINLFFPILLLLPLLLLILKYIRTPSPLKSPPLPPGPYPWPIIGNILDMGKMPHLSLSRLAQSYGPLISLRLGTQLLVVGSSPAVATEILKTHDRILSARYVPNVIPAKSPELSHTSLGWATECNNQWKYVRTVCQTELFSSKAIKSQASLREKKVMEMVGFLGTKEGKVVGVGEVVLATALNVLSSLLVSKDVINLEDRSVVRETNELVYRIMEITSAPNLSDFYPNILGGFDIQNLRKESMGLCVRVCAWWVTILKDRRDGKGGDVSSQRDFLDVLIHNTFSDDQINHLLVVRVSSLYLSLSLSLFLMFDMDPDKIDMNVGKFSATLHKEKPLLLIPKELITAGTDTSSSTIEWAMSELMKNPEAMKKVLAELEREIDQNELFTAGSATSSTTIEWAMTELMKNQEVMKKLREELTREIKEIVIKDSNLPHLSYLNACVKETLRLHPPAPFLLPHCALDSCKPEWFLNSDLDFKGNDFKLLPFGEGRRICPGLPMAANQIPLILASLIHFFDWSLPQEMDPDKIDMNVEKFSATLHKEKPLPLIPKGTILFRFCRYSLKDVRVSNLIYHDTRTWNVDLLERLVSGNSIVEIKKIPISALDALDRRIWHFSKSSTFKELYSSLDVSNTKPQLEDHSLIKWVAPEWGWVKINVNGAAISGGLVDGAGVVARDHLEVFLFRRRKPLGGDNSRQTEGEAIRLGLQSALDFR</sequence>
<keyword evidence="3" id="KW-0472">Membrane</keyword>
<keyword evidence="3" id="KW-1133">Transmembrane helix</keyword>
<dbReference type="InterPro" id="IPR002401">
    <property type="entry name" value="Cyt_P450_E_grp-I"/>
</dbReference>